<dbReference type="Pfam" id="PF03772">
    <property type="entry name" value="Competence"/>
    <property type="match status" value="1"/>
</dbReference>
<dbReference type="InterPro" id="IPR004477">
    <property type="entry name" value="ComEC_N"/>
</dbReference>
<dbReference type="OrthoDB" id="9761531at2"/>
<reference evidence="8" key="1">
    <citation type="journal article" date="2014" name="ISME J.">
        <title>Ecophysiology of Thioploca ingrica as revealed by the complete genome sequence supplemented with proteomic evidence.</title>
        <authorList>
            <person name="Kojima H."/>
            <person name="Ogura Y."/>
            <person name="Yamamoto N."/>
            <person name="Togashi T."/>
            <person name="Mori H."/>
            <person name="Watanabe T."/>
            <person name="Nemoto F."/>
            <person name="Kurokawa K."/>
            <person name="Hayashi T."/>
            <person name="Fukui M."/>
        </authorList>
    </citation>
    <scope>NUCLEOTIDE SEQUENCE [LARGE SCALE GENOMIC DNA]</scope>
</reference>
<dbReference type="Pfam" id="PF00753">
    <property type="entry name" value="Lactamase_B"/>
    <property type="match status" value="1"/>
</dbReference>
<dbReference type="NCBIfam" id="TIGR00360">
    <property type="entry name" value="ComEC_N-term"/>
    <property type="match status" value="1"/>
</dbReference>
<feature type="transmembrane region" description="Helical" evidence="6">
    <location>
        <begin position="375"/>
        <end position="393"/>
    </location>
</feature>
<feature type="transmembrane region" description="Helical" evidence="6">
    <location>
        <begin position="321"/>
        <end position="354"/>
    </location>
</feature>
<dbReference type="SUPFAM" id="SSF56281">
    <property type="entry name" value="Metallo-hydrolase/oxidoreductase"/>
    <property type="match status" value="1"/>
</dbReference>
<dbReference type="InterPro" id="IPR035681">
    <property type="entry name" value="ComA-like_MBL"/>
</dbReference>
<keyword evidence="5 6" id="KW-0472">Membrane</keyword>
<dbReference type="Gene3D" id="3.60.15.10">
    <property type="entry name" value="Ribonuclease Z/Hydroxyacylglutathione hydrolase-like"/>
    <property type="match status" value="1"/>
</dbReference>
<sequence length="764" mass="85973">MRFNTLAFLVGIVYGQTWSHLPDPRWTILLLPVVLIAWKRPSLRLLCFGALGLGWTVWRANMILAQNLPRDLESKDLKLTGVVVNIPIKKAYGWQFDFGPNPTQEWPNPGRLRLQWYEQPLEPLIPGQHWQLTVRLKPTQSLLNPGGFDYSSWLFQQQIRATGYVSLRSQPQLLQQPASLLNIDHWRYQLAKAIQQQLHHSPTQGIIIGLVIGEAQWITPRQQTVFKQTGTTHLIVISGSHISLVALLVFEITLRFWRYLGKPTLWLPAPYFAAVWGLLAAGFYALLAGFMVPTQRALIMLVVALSGILFTRRVMPSSILAFSLLIVLLWDPLAVLSLGFWLSFGAVAVIVYVLTNRRELKTSVLLKWGLDSWRTQIAVSLLVAIIFLAQFGYTPLSSLVANSIAIPWFGLVIVPLALFGAALVKLLPIIGGSALQLADYFMDALWVSLEWLANPHWMWYQAIPPWWAIVSALVGMLVLLLPRGFPAKWIGIIWLLPLFLTRTPYPQRGEVWFTLLDVGQGLAAVIRTQNYTLVYDTGAKWNDNSDIGQTVVVPFLRTQGIREIDKLLISHGDNDHIGGAQSLLKNLTVTEVITSVPEKFTQTNPVRLCQAGQYWRWDDVDFKILHPPAHYLANGNSRSCVLKIITAGGSLLLPGDIETAAESDLLNHAYSDLAADILIVPHHGSQTSSTEAFIQAVKPKIALFSVAYKNRFRLPNPEIVQRYHRYGIKTWTTASVGAIQFRLSASGISQPQLEKIARHRYWYD</sequence>
<name>A0A090BU51_9GAMM</name>
<dbReference type="CDD" id="cd07731">
    <property type="entry name" value="ComA-like_MBL-fold"/>
    <property type="match status" value="1"/>
</dbReference>
<dbReference type="InterPro" id="IPR052159">
    <property type="entry name" value="Competence_DNA_uptake"/>
</dbReference>
<dbReference type="PANTHER" id="PTHR30619">
    <property type="entry name" value="DNA INTERNALIZATION/COMPETENCE PROTEIN COMEC/REC2"/>
    <property type="match status" value="1"/>
</dbReference>
<feature type="transmembrane region" description="Helical" evidence="6">
    <location>
        <begin position="297"/>
        <end position="315"/>
    </location>
</feature>
<dbReference type="KEGG" id="tig:THII_0199"/>
<proteinExistence type="predicted"/>
<organism evidence="8 9">
    <name type="scientific">Thioploca ingrica</name>
    <dbReference type="NCBI Taxonomy" id="40754"/>
    <lineage>
        <taxon>Bacteria</taxon>
        <taxon>Pseudomonadati</taxon>
        <taxon>Pseudomonadota</taxon>
        <taxon>Gammaproteobacteria</taxon>
        <taxon>Thiotrichales</taxon>
        <taxon>Thiotrichaceae</taxon>
        <taxon>Thioploca</taxon>
    </lineage>
</organism>
<dbReference type="InterPro" id="IPR036866">
    <property type="entry name" value="RibonucZ/Hydroxyglut_hydro"/>
</dbReference>
<feature type="domain" description="Metallo-beta-lactamase" evidence="7">
    <location>
        <begin position="520"/>
        <end position="708"/>
    </location>
</feature>
<dbReference type="InterPro" id="IPR025405">
    <property type="entry name" value="DUF4131"/>
</dbReference>
<evidence type="ECO:0000256" key="6">
    <source>
        <dbReference type="SAM" id="Phobius"/>
    </source>
</evidence>
<evidence type="ECO:0000256" key="2">
    <source>
        <dbReference type="ARBA" id="ARBA00022475"/>
    </source>
</evidence>
<keyword evidence="9" id="KW-1185">Reference proteome</keyword>
<accession>A0A090BU51</accession>
<dbReference type="HOGENOM" id="CLU_010363_3_0_6"/>
<dbReference type="STRING" id="40754.THII_0199"/>
<dbReference type="InterPro" id="IPR001279">
    <property type="entry name" value="Metallo-B-lactamas"/>
</dbReference>
<feature type="transmembrane region" description="Helical" evidence="6">
    <location>
        <begin position="466"/>
        <end position="485"/>
    </location>
</feature>
<dbReference type="NCBIfam" id="TIGR00361">
    <property type="entry name" value="ComEC_Rec2"/>
    <property type="match status" value="1"/>
</dbReference>
<dbReference type="EMBL" id="AP014633">
    <property type="protein sequence ID" value="BAP54496.1"/>
    <property type="molecule type" value="Genomic_DNA"/>
</dbReference>
<keyword evidence="2" id="KW-1003">Cell membrane</keyword>
<keyword evidence="3 6" id="KW-0812">Transmembrane</keyword>
<feature type="transmembrane region" description="Helical" evidence="6">
    <location>
        <begin position="405"/>
        <end position="428"/>
    </location>
</feature>
<evidence type="ECO:0000256" key="4">
    <source>
        <dbReference type="ARBA" id="ARBA00022989"/>
    </source>
</evidence>
<feature type="transmembrane region" description="Helical" evidence="6">
    <location>
        <begin position="234"/>
        <end position="257"/>
    </location>
</feature>
<feature type="transmembrane region" description="Helical" evidence="6">
    <location>
        <begin position="269"/>
        <end position="290"/>
    </location>
</feature>
<comment type="subcellular location">
    <subcellularLocation>
        <location evidence="1">Cell membrane</location>
        <topology evidence="1">Multi-pass membrane protein</topology>
    </subcellularLocation>
</comment>
<dbReference type="GO" id="GO:0005886">
    <property type="term" value="C:plasma membrane"/>
    <property type="evidence" value="ECO:0007669"/>
    <property type="project" value="UniProtKB-SubCell"/>
</dbReference>
<evidence type="ECO:0000259" key="7">
    <source>
        <dbReference type="SMART" id="SM00849"/>
    </source>
</evidence>
<dbReference type="PANTHER" id="PTHR30619:SF1">
    <property type="entry name" value="RECOMBINATION PROTEIN 2"/>
    <property type="match status" value="1"/>
</dbReference>
<gene>
    <name evidence="8" type="ORF">THII_0199</name>
</gene>
<evidence type="ECO:0000256" key="1">
    <source>
        <dbReference type="ARBA" id="ARBA00004651"/>
    </source>
</evidence>
<dbReference type="SMART" id="SM00849">
    <property type="entry name" value="Lactamase_B"/>
    <property type="match status" value="1"/>
</dbReference>
<dbReference type="AlphaFoldDB" id="A0A090BU51"/>
<dbReference type="Pfam" id="PF13567">
    <property type="entry name" value="DUF4131"/>
    <property type="match status" value="1"/>
</dbReference>
<evidence type="ECO:0000313" key="8">
    <source>
        <dbReference type="EMBL" id="BAP54496.1"/>
    </source>
</evidence>
<evidence type="ECO:0000256" key="3">
    <source>
        <dbReference type="ARBA" id="ARBA00022692"/>
    </source>
</evidence>
<keyword evidence="4 6" id="KW-1133">Transmembrane helix</keyword>
<dbReference type="GO" id="GO:0030420">
    <property type="term" value="P:establishment of competence for transformation"/>
    <property type="evidence" value="ECO:0007669"/>
    <property type="project" value="InterPro"/>
</dbReference>
<protein>
    <submittedName>
        <fullName evidence="8">DNA internalization-related competence protein ComEC/Rec2</fullName>
    </submittedName>
</protein>
<dbReference type="Proteomes" id="UP000031623">
    <property type="component" value="Chromosome"/>
</dbReference>
<evidence type="ECO:0000256" key="5">
    <source>
        <dbReference type="ARBA" id="ARBA00023136"/>
    </source>
</evidence>
<evidence type="ECO:0000313" key="9">
    <source>
        <dbReference type="Proteomes" id="UP000031623"/>
    </source>
</evidence>
<dbReference type="InterPro" id="IPR004797">
    <property type="entry name" value="Competence_ComEC/Rec2"/>
</dbReference>